<organism evidence="3 4">
    <name type="scientific">Metabacillus arenae</name>
    <dbReference type="NCBI Taxonomy" id="2771434"/>
    <lineage>
        <taxon>Bacteria</taxon>
        <taxon>Bacillati</taxon>
        <taxon>Bacillota</taxon>
        <taxon>Bacilli</taxon>
        <taxon>Bacillales</taxon>
        <taxon>Bacillaceae</taxon>
        <taxon>Metabacillus</taxon>
    </lineage>
</organism>
<protein>
    <submittedName>
        <fullName evidence="3">Alpha/beta hydrolase</fullName>
    </submittedName>
</protein>
<dbReference type="InterPro" id="IPR029058">
    <property type="entry name" value="AB_hydrolase_fold"/>
</dbReference>
<feature type="domain" description="Serine aminopeptidase S33" evidence="2">
    <location>
        <begin position="81"/>
        <end position="176"/>
    </location>
</feature>
<evidence type="ECO:0000259" key="1">
    <source>
        <dbReference type="Pfam" id="PF01738"/>
    </source>
</evidence>
<sequence>MWLILLSSILLPCLLLLAVAFFFSQLILFPRKVAYEETYKKSILSGEIDPKVFDSTAKEDLYIDSYHGYKLHGLFFPKEGSRKAIIVAHGIKWSLIGSFKYVEMFQKRGFHVLLCDHRFHGLSGGNHTSFGFYEKDDLHAWVDYLYENIGEDASIGLLGESLGAASALQYVQKESRASFCIADCPFSDLTELLKIRLEKDFKVKFYPLVSLTSLVTKWRFGWGFHETSPIKDIEKVKTPVMLIHGSEDHFIPLKMSKDLFRKIKAFKKLYIVPKAGHARAFLTDPQTYEQKVAEFFKEIGLEKVEGKIG</sequence>
<evidence type="ECO:0000313" key="3">
    <source>
        <dbReference type="EMBL" id="MBD1379603.1"/>
    </source>
</evidence>
<dbReference type="EMBL" id="JACXAI010000004">
    <property type="protein sequence ID" value="MBD1379603.1"/>
    <property type="molecule type" value="Genomic_DNA"/>
</dbReference>
<gene>
    <name evidence="3" type="ORF">IC621_05115</name>
</gene>
<dbReference type="InterPro" id="IPR052920">
    <property type="entry name" value="DNA-binding_regulatory"/>
</dbReference>
<feature type="domain" description="Dienelactone hydrolase" evidence="1">
    <location>
        <begin position="224"/>
        <end position="293"/>
    </location>
</feature>
<keyword evidence="4" id="KW-1185">Reference proteome</keyword>
<evidence type="ECO:0000313" key="4">
    <source>
        <dbReference type="Proteomes" id="UP000626844"/>
    </source>
</evidence>
<dbReference type="Pfam" id="PF01738">
    <property type="entry name" value="DLH"/>
    <property type="match status" value="1"/>
</dbReference>
<dbReference type="Pfam" id="PF12146">
    <property type="entry name" value="Hydrolase_4"/>
    <property type="match status" value="1"/>
</dbReference>
<reference evidence="3" key="1">
    <citation type="submission" date="2020-09" db="EMBL/GenBank/DDBJ databases">
        <title>A novel bacterium of genus Bacillus, isolated from South China Sea.</title>
        <authorList>
            <person name="Huang H."/>
            <person name="Mo K."/>
            <person name="Hu Y."/>
        </authorList>
    </citation>
    <scope>NUCLEOTIDE SEQUENCE</scope>
    <source>
        <strain evidence="3">IB182487</strain>
    </source>
</reference>
<dbReference type="RefSeq" id="WP_191156412.1">
    <property type="nucleotide sequence ID" value="NZ_JACXAI010000004.1"/>
</dbReference>
<name>A0A926NFK8_9BACI</name>
<dbReference type="SUPFAM" id="SSF53474">
    <property type="entry name" value="alpha/beta-Hydrolases"/>
    <property type="match status" value="1"/>
</dbReference>
<accession>A0A926NFK8</accession>
<dbReference type="InterPro" id="IPR022742">
    <property type="entry name" value="Hydrolase_4"/>
</dbReference>
<dbReference type="AlphaFoldDB" id="A0A926NFK8"/>
<dbReference type="Proteomes" id="UP000626844">
    <property type="component" value="Unassembled WGS sequence"/>
</dbReference>
<dbReference type="PANTHER" id="PTHR43358">
    <property type="entry name" value="ALPHA/BETA-HYDROLASE"/>
    <property type="match status" value="1"/>
</dbReference>
<comment type="caution">
    <text evidence="3">The sequence shown here is derived from an EMBL/GenBank/DDBJ whole genome shotgun (WGS) entry which is preliminary data.</text>
</comment>
<dbReference type="InterPro" id="IPR002925">
    <property type="entry name" value="Dienelactn_hydro"/>
</dbReference>
<keyword evidence="3" id="KW-0378">Hydrolase</keyword>
<proteinExistence type="predicted"/>
<dbReference type="PANTHER" id="PTHR43358:SF5">
    <property type="entry name" value="EXPORTED PROTEIN"/>
    <property type="match status" value="1"/>
</dbReference>
<evidence type="ECO:0000259" key="2">
    <source>
        <dbReference type="Pfam" id="PF12146"/>
    </source>
</evidence>
<dbReference type="Gene3D" id="3.40.50.1820">
    <property type="entry name" value="alpha/beta hydrolase"/>
    <property type="match status" value="1"/>
</dbReference>
<dbReference type="GO" id="GO:0016787">
    <property type="term" value="F:hydrolase activity"/>
    <property type="evidence" value="ECO:0007669"/>
    <property type="project" value="UniProtKB-KW"/>
</dbReference>